<keyword evidence="2" id="KW-0805">Transcription regulation</keyword>
<dbReference type="GeneID" id="16574121"/>
<dbReference type="PANTHER" id="PTHR34719">
    <property type="entry name" value="NICKEL-RESPONSIVE REGULATOR"/>
    <property type="match status" value="1"/>
</dbReference>
<evidence type="ECO:0000256" key="3">
    <source>
        <dbReference type="ARBA" id="ARBA00023125"/>
    </source>
</evidence>
<gene>
    <name evidence="7" type="ORF">N186_07385</name>
</gene>
<evidence type="ECO:0000256" key="4">
    <source>
        <dbReference type="ARBA" id="ARBA00023163"/>
    </source>
</evidence>
<dbReference type="SUPFAM" id="SSF47598">
    <property type="entry name" value="Ribbon-helix-helix"/>
    <property type="match status" value="1"/>
</dbReference>
<dbReference type="Pfam" id="PF08753">
    <property type="entry name" value="NikR_C"/>
    <property type="match status" value="1"/>
</dbReference>
<dbReference type="Proteomes" id="UP000015543">
    <property type="component" value="Chromosome"/>
</dbReference>
<dbReference type="KEGG" id="thb:N186_07385"/>
<dbReference type="InterPro" id="IPR014864">
    <property type="entry name" value="TF_NikR_Ni-bd_C"/>
</dbReference>
<name>S5Z8W9_9CREN</name>
<evidence type="ECO:0000313" key="7">
    <source>
        <dbReference type="EMBL" id="AGT35815.1"/>
    </source>
</evidence>
<dbReference type="HOGENOM" id="CLU_113319_2_1_2"/>
<keyword evidence="4" id="KW-0804">Transcription</keyword>
<dbReference type="InterPro" id="IPR002145">
    <property type="entry name" value="CopG"/>
</dbReference>
<feature type="domain" description="Ribbon-helix-helix protein CopG" evidence="5">
    <location>
        <begin position="2"/>
        <end position="34"/>
    </location>
</feature>
<feature type="domain" description="Transcription factor NikR nickel binding C-terminal" evidence="6">
    <location>
        <begin position="51"/>
        <end position="126"/>
    </location>
</feature>
<proteinExistence type="inferred from homology"/>
<comment type="similarity">
    <text evidence="1">Belongs to the transcriptional regulatory CopG/NikR family.</text>
</comment>
<sequence>MRRISLTLPDEVYNALEELAEKMRIDNRSRLIADIIMAHSVSVLEEEKKYAGSIVILYDHSRGETVYAVTDLQHDFPEVHASLHMHLGEDLCVEILAVKGEGKRLRSLLAKLREVSGVITVQYTVVPIQ</sequence>
<dbReference type="CDD" id="cd22231">
    <property type="entry name" value="RHH_NikR_HicB-like"/>
    <property type="match status" value="1"/>
</dbReference>
<dbReference type="AlphaFoldDB" id="S5Z8W9"/>
<dbReference type="PANTHER" id="PTHR34719:SF2">
    <property type="entry name" value="NICKEL-RESPONSIVE REGULATOR"/>
    <property type="match status" value="1"/>
</dbReference>
<accession>S5Z8W9</accession>
<dbReference type="InterPro" id="IPR045865">
    <property type="entry name" value="ACT-like_dom_sf"/>
</dbReference>
<dbReference type="EMBL" id="CP006646">
    <property type="protein sequence ID" value="AGT35815.1"/>
    <property type="molecule type" value="Genomic_DNA"/>
</dbReference>
<keyword evidence="8" id="KW-1185">Reference proteome</keyword>
<dbReference type="Gene3D" id="1.10.1220.10">
    <property type="entry name" value="Met repressor-like"/>
    <property type="match status" value="1"/>
</dbReference>
<dbReference type="GO" id="GO:0003677">
    <property type="term" value="F:DNA binding"/>
    <property type="evidence" value="ECO:0007669"/>
    <property type="project" value="UniProtKB-KW"/>
</dbReference>
<dbReference type="InterPro" id="IPR010985">
    <property type="entry name" value="Ribbon_hlx_hlx"/>
</dbReference>
<dbReference type="Pfam" id="PF01402">
    <property type="entry name" value="RHH_1"/>
    <property type="match status" value="1"/>
</dbReference>
<keyword evidence="3" id="KW-0238">DNA-binding</keyword>
<dbReference type="PATRIC" id="fig|1365176.7.peg.1458"/>
<organism evidence="7 8">
    <name type="scientific">Thermofilum adornatum</name>
    <dbReference type="NCBI Taxonomy" id="1365176"/>
    <lineage>
        <taxon>Archaea</taxon>
        <taxon>Thermoproteota</taxon>
        <taxon>Thermoprotei</taxon>
        <taxon>Thermofilales</taxon>
        <taxon>Thermofilaceae</taxon>
        <taxon>Thermofilum</taxon>
    </lineage>
</organism>
<dbReference type="OrthoDB" id="25654at2157"/>
<dbReference type="SUPFAM" id="SSF55021">
    <property type="entry name" value="ACT-like"/>
    <property type="match status" value="1"/>
</dbReference>
<dbReference type="Gene3D" id="3.30.70.1150">
    <property type="entry name" value="ACT-like. Chain A, domain 2"/>
    <property type="match status" value="1"/>
</dbReference>
<evidence type="ECO:0000259" key="6">
    <source>
        <dbReference type="Pfam" id="PF08753"/>
    </source>
</evidence>
<evidence type="ECO:0008006" key="9">
    <source>
        <dbReference type="Google" id="ProtNLM"/>
    </source>
</evidence>
<reference evidence="7 8" key="1">
    <citation type="journal article" date="2013" name="Genome Announc.">
        <title>Complete Genomic Sequence of 'Thermofilum adornatus' Strain 1910bT, a Hyperthermophilic Anaerobic Organotrophic Crenarchaeon.</title>
        <authorList>
            <person name="Dominova I.N."/>
            <person name="Kublanov I.V."/>
            <person name="Podosokorskaya O.A."/>
            <person name="Derbikova K.S."/>
            <person name="Patrushev M.V."/>
            <person name="Toshchakov S.V."/>
        </authorList>
    </citation>
    <scope>NUCLEOTIDE SEQUENCE [LARGE SCALE GENOMIC DNA]</scope>
    <source>
        <strain evidence="8">1910b</strain>
    </source>
</reference>
<evidence type="ECO:0000259" key="5">
    <source>
        <dbReference type="Pfam" id="PF01402"/>
    </source>
</evidence>
<dbReference type="eggNOG" id="arCOG01008">
    <property type="taxonomic scope" value="Archaea"/>
</dbReference>
<protein>
    <recommendedName>
        <fullName evidence="9">CopG family ribbon-helix-helix protein</fullName>
    </recommendedName>
</protein>
<dbReference type="InterPro" id="IPR013321">
    <property type="entry name" value="Arc_rbn_hlx_hlx"/>
</dbReference>
<evidence type="ECO:0000256" key="2">
    <source>
        <dbReference type="ARBA" id="ARBA00023015"/>
    </source>
</evidence>
<dbReference type="InterPro" id="IPR050192">
    <property type="entry name" value="CopG/NikR_regulator"/>
</dbReference>
<dbReference type="RefSeq" id="WP_020963122.1">
    <property type="nucleotide sequence ID" value="NC_022093.1"/>
</dbReference>
<dbReference type="GO" id="GO:0006355">
    <property type="term" value="P:regulation of DNA-templated transcription"/>
    <property type="evidence" value="ECO:0007669"/>
    <property type="project" value="InterPro"/>
</dbReference>
<dbReference type="InterPro" id="IPR027271">
    <property type="entry name" value="Acetolactate_synth/TF_NikR_C"/>
</dbReference>
<evidence type="ECO:0000256" key="1">
    <source>
        <dbReference type="ARBA" id="ARBA00008478"/>
    </source>
</evidence>
<evidence type="ECO:0000313" key="8">
    <source>
        <dbReference type="Proteomes" id="UP000015543"/>
    </source>
</evidence>